<dbReference type="RefSeq" id="XP_012198969.1">
    <property type="nucleotide sequence ID" value="XM_012343579.1"/>
</dbReference>
<dbReference type="GO" id="GO:0005886">
    <property type="term" value="C:plasma membrane"/>
    <property type="evidence" value="ECO:0007669"/>
    <property type="project" value="TreeGrafter"/>
</dbReference>
<feature type="domain" description="Guanylate cyclase" evidence="10">
    <location>
        <begin position="333"/>
        <end position="461"/>
    </location>
</feature>
<dbReference type="GO" id="GO:0000166">
    <property type="term" value="F:nucleotide binding"/>
    <property type="evidence" value="ECO:0007669"/>
    <property type="project" value="UniProtKB-KW"/>
</dbReference>
<dbReference type="Gene3D" id="3.30.70.1230">
    <property type="entry name" value="Nucleotide cyclase"/>
    <property type="match status" value="2"/>
</dbReference>
<gene>
    <name evidence="11" type="ORF">SPRG_05070</name>
</gene>
<dbReference type="VEuPathDB" id="FungiDB:SPRG_05070"/>
<keyword evidence="3" id="KW-0547">Nucleotide-binding</keyword>
<keyword evidence="6 7" id="KW-0456">Lyase</keyword>
<dbReference type="KEGG" id="spar:SPRG_05070"/>
<reference evidence="11 12" key="1">
    <citation type="journal article" date="2013" name="PLoS Genet.">
        <title>Distinctive expansion of potential virulence genes in the genome of the oomycete fish pathogen Saprolegnia parasitica.</title>
        <authorList>
            <person name="Jiang R.H."/>
            <person name="de Bruijn I."/>
            <person name="Haas B.J."/>
            <person name="Belmonte R."/>
            <person name="Lobach L."/>
            <person name="Christie J."/>
            <person name="van den Ackerveken G."/>
            <person name="Bottin A."/>
            <person name="Bulone V."/>
            <person name="Diaz-Moreno S.M."/>
            <person name="Dumas B."/>
            <person name="Fan L."/>
            <person name="Gaulin E."/>
            <person name="Govers F."/>
            <person name="Grenville-Briggs L.J."/>
            <person name="Horner N.R."/>
            <person name="Levin J.Z."/>
            <person name="Mammella M."/>
            <person name="Meijer H.J."/>
            <person name="Morris P."/>
            <person name="Nusbaum C."/>
            <person name="Oome S."/>
            <person name="Phillips A.J."/>
            <person name="van Rooyen D."/>
            <person name="Rzeszutek E."/>
            <person name="Saraiva M."/>
            <person name="Secombes C.J."/>
            <person name="Seidl M.F."/>
            <person name="Snel B."/>
            <person name="Stassen J.H."/>
            <person name="Sykes S."/>
            <person name="Tripathy S."/>
            <person name="van den Berg H."/>
            <person name="Vega-Arreguin J.C."/>
            <person name="Wawra S."/>
            <person name="Young S.K."/>
            <person name="Zeng Q."/>
            <person name="Dieguez-Uribeondo J."/>
            <person name="Russ C."/>
            <person name="Tyler B.M."/>
            <person name="van West P."/>
        </authorList>
    </citation>
    <scope>NUCLEOTIDE SEQUENCE [LARGE SCALE GENOMIC DNA]</scope>
    <source>
        <strain evidence="11 12">CBS 223.65</strain>
    </source>
</reference>
<dbReference type="GO" id="GO:0001653">
    <property type="term" value="F:peptide receptor activity"/>
    <property type="evidence" value="ECO:0007669"/>
    <property type="project" value="TreeGrafter"/>
</dbReference>
<comment type="subcellular location">
    <subcellularLocation>
        <location evidence="1">Membrane</location>
    </subcellularLocation>
</comment>
<dbReference type="SUPFAM" id="SSF55073">
    <property type="entry name" value="Nucleotide cyclase"/>
    <property type="match status" value="2"/>
</dbReference>
<feature type="domain" description="Guanylate cyclase" evidence="10">
    <location>
        <begin position="814"/>
        <end position="943"/>
    </location>
</feature>
<feature type="transmembrane region" description="Helical" evidence="9">
    <location>
        <begin position="260"/>
        <end position="278"/>
    </location>
</feature>
<evidence type="ECO:0000256" key="7">
    <source>
        <dbReference type="RuleBase" id="RU000405"/>
    </source>
</evidence>
<evidence type="ECO:0000256" key="2">
    <source>
        <dbReference type="ARBA" id="ARBA00022692"/>
    </source>
</evidence>
<name>A0A067CHZ5_SAPPC</name>
<feature type="transmembrane region" description="Helical" evidence="9">
    <location>
        <begin position="135"/>
        <end position="156"/>
    </location>
</feature>
<dbReference type="OrthoDB" id="432756at2759"/>
<protein>
    <recommendedName>
        <fullName evidence="10">Guanylate cyclase domain-containing protein</fullName>
    </recommendedName>
</protein>
<evidence type="ECO:0000256" key="4">
    <source>
        <dbReference type="ARBA" id="ARBA00022989"/>
    </source>
</evidence>
<dbReference type="OMA" id="HNSSHWT"/>
<keyword evidence="5 9" id="KW-0472">Membrane</keyword>
<dbReference type="InterPro" id="IPR050401">
    <property type="entry name" value="Cyclic_nucleotide_synthase"/>
</dbReference>
<dbReference type="GO" id="GO:0004016">
    <property type="term" value="F:adenylate cyclase activity"/>
    <property type="evidence" value="ECO:0007669"/>
    <property type="project" value="TreeGrafter"/>
</dbReference>
<dbReference type="GO" id="GO:0035556">
    <property type="term" value="P:intracellular signal transduction"/>
    <property type="evidence" value="ECO:0007669"/>
    <property type="project" value="InterPro"/>
</dbReference>
<evidence type="ECO:0000256" key="9">
    <source>
        <dbReference type="SAM" id="Phobius"/>
    </source>
</evidence>
<keyword evidence="2 9" id="KW-0812">Transmembrane</keyword>
<feature type="transmembrane region" description="Helical" evidence="9">
    <location>
        <begin position="199"/>
        <end position="219"/>
    </location>
</feature>
<proteinExistence type="inferred from homology"/>
<dbReference type="InterPro" id="IPR001054">
    <property type="entry name" value="A/G_cyclase"/>
</dbReference>
<feature type="transmembrane region" description="Helical" evidence="9">
    <location>
        <begin position="606"/>
        <end position="627"/>
    </location>
</feature>
<keyword evidence="12" id="KW-1185">Reference proteome</keyword>
<dbReference type="PROSITE" id="PS00452">
    <property type="entry name" value="GUANYLATE_CYCLASE_1"/>
    <property type="match status" value="1"/>
</dbReference>
<dbReference type="Proteomes" id="UP000030745">
    <property type="component" value="Unassembled WGS sequence"/>
</dbReference>
<evidence type="ECO:0000256" key="6">
    <source>
        <dbReference type="ARBA" id="ARBA00023239"/>
    </source>
</evidence>
<feature type="transmembrane region" description="Helical" evidence="9">
    <location>
        <begin position="168"/>
        <end position="187"/>
    </location>
</feature>
<dbReference type="PROSITE" id="PS50125">
    <property type="entry name" value="GUANYLATE_CYCLASE_2"/>
    <property type="match status" value="2"/>
</dbReference>
<dbReference type="GO" id="GO:0004383">
    <property type="term" value="F:guanylate cyclase activity"/>
    <property type="evidence" value="ECO:0007669"/>
    <property type="project" value="TreeGrafter"/>
</dbReference>
<feature type="transmembrane region" description="Helical" evidence="9">
    <location>
        <begin position="639"/>
        <end position="658"/>
    </location>
</feature>
<evidence type="ECO:0000256" key="3">
    <source>
        <dbReference type="ARBA" id="ARBA00022741"/>
    </source>
</evidence>
<keyword evidence="8" id="KW-0175">Coiled coil</keyword>
<evidence type="ECO:0000259" key="10">
    <source>
        <dbReference type="PROSITE" id="PS50125"/>
    </source>
</evidence>
<dbReference type="PANTHER" id="PTHR11920">
    <property type="entry name" value="GUANYLYL CYCLASE"/>
    <property type="match status" value="1"/>
</dbReference>
<dbReference type="STRING" id="695850.A0A067CHZ5"/>
<dbReference type="InterPro" id="IPR018297">
    <property type="entry name" value="A/G_cyclase_CS"/>
</dbReference>
<evidence type="ECO:0000256" key="8">
    <source>
        <dbReference type="SAM" id="Coils"/>
    </source>
</evidence>
<dbReference type="Pfam" id="PF00211">
    <property type="entry name" value="Guanylate_cyc"/>
    <property type="match status" value="2"/>
</dbReference>
<feature type="coiled-coil region" evidence="8">
    <location>
        <begin position="1290"/>
        <end position="1317"/>
    </location>
</feature>
<dbReference type="EMBL" id="KK583202">
    <property type="protein sequence ID" value="KDO30359.1"/>
    <property type="molecule type" value="Genomic_DNA"/>
</dbReference>
<dbReference type="GO" id="GO:0007168">
    <property type="term" value="P:receptor guanylyl cyclase signaling pathway"/>
    <property type="evidence" value="ECO:0007669"/>
    <property type="project" value="TreeGrafter"/>
</dbReference>
<dbReference type="InterPro" id="IPR029787">
    <property type="entry name" value="Nucleotide_cyclase"/>
</dbReference>
<evidence type="ECO:0000256" key="1">
    <source>
        <dbReference type="ARBA" id="ARBA00004370"/>
    </source>
</evidence>
<sequence length="1338" mass="149754">MEDETRLPTLPPQRLTTTLSERRLSDASPQTESLVLPATALRLDQTNSLKRRSFLDHRTTAVDLASHRNKSKASTENGSRSRRLIESSKVAPTYLGGAGQPGYSGTMHRYSLRFANRHLEDIFCRHYQHYVLGKVRSACIFSTMLHLLMGVVEFSFGYATNNAAQTGLLLTRATAIMLTLIFRHLTFRPWFSLRFDTAMVVYYLLLGLLVLGTSVVVQVSSNGSDDTSLYFFMRAGGPKPRRCSSLQWSFTRLGSCFEPHVSIAFGPVLTIFCMVSTYHNERHVRLEFVLRFNVADDRKRRDDLLETMLPAHIKENLKANRSDGLAEQYDEVSILFCYVSDFGRLSKTTPAIELVKLMNRIFFCFDKATDARGVYKVEAIAETYMCAAGVPVKDPFHHERIADMALMMMYIQQQERWTCQGEEIHLKIGIHSGPVVAGVIGSKTYSYHLFGDTVNTSSRVCSSCLPGKIQISAQTYELLMRSGGYDITPRGKVALKGKGELMLYWLNRKIARPCHGMTGLTGAFDVAEDKAITSHLHRMSSANATKLEPTATAVATDALHMHQMTLAFQLKPGVEVPKRLGGAYATNMESSFMVKYNVNNMGQFRAALRVGVVVLALTTVFEMVTMAKNRDVSVSVRSSVLALDVTAVLLLLLLLAYSYTKFFLLHMQQVAGGAMLAVMTLLNANLLLQPSRNFLTANIIYIVSVSLLLRFRFTISMLVNVFNIVVYLVLVAVIGAGIANIVGYLVITCFSFSIGQVACYKREIGLRMDFLLKHTLNAEKRKCEELLANMLPSQEYAEALLLQGTIVDELDEVTLLYSDMVGFTALSATLKPVESCLFLNKVYSAFDKHLDAFGVYKMDTVGDAFIVIGGLPNYKSEKSHAIAITAFAIEMLREMDDFRKSQNVNLQMRIGIHSGKVVGGVVGIKKPRYLIWGSQTVVANAMESKSLPGHIQISAATHAKLASCAEFKFIPRGAVAIDETQSIDTYFLDMARAPAKTTILNKYFNALGVRRVVTRRTTSERQLADTLQKPKHGIRMADAIAAILNGSRTSSALSAVSAPKLAVPLKSLGLQAARFWDEPPYSKEDATLWPSTPASMRNDRSDSLVGAPVQPLRAFESDTDEAKAFSGLLTSTSMTLGAESARLFSRLQQRLLEQHAAEVLQLNAAHLQELDAQRRSVHAVALEQHRLQTTAERQETLLLRLADALHRRAIDTHRRWSSARSAVRCLRAWKQHMLLRRQKRQHLRRAMSLYLSRLPRRPFQHWRAYVRAQLQGRLVHAQSSAHTQEILALQNAHAAELQELRDQLHRARVDMDAYALEKTRLVHDFEQRDEWVIQCVMP</sequence>
<feature type="transmembrane region" description="Helical" evidence="9">
    <location>
        <begin position="725"/>
        <end position="747"/>
    </location>
</feature>
<evidence type="ECO:0000256" key="5">
    <source>
        <dbReference type="ARBA" id="ARBA00023136"/>
    </source>
</evidence>
<organism evidence="11 12">
    <name type="scientific">Saprolegnia parasitica (strain CBS 223.65)</name>
    <dbReference type="NCBI Taxonomy" id="695850"/>
    <lineage>
        <taxon>Eukaryota</taxon>
        <taxon>Sar</taxon>
        <taxon>Stramenopiles</taxon>
        <taxon>Oomycota</taxon>
        <taxon>Saprolegniomycetes</taxon>
        <taxon>Saprolegniales</taxon>
        <taxon>Saprolegniaceae</taxon>
        <taxon>Saprolegnia</taxon>
    </lineage>
</organism>
<feature type="transmembrane region" description="Helical" evidence="9">
    <location>
        <begin position="694"/>
        <end position="713"/>
    </location>
</feature>
<evidence type="ECO:0000313" key="12">
    <source>
        <dbReference type="Proteomes" id="UP000030745"/>
    </source>
</evidence>
<dbReference type="PANTHER" id="PTHR11920:SF335">
    <property type="entry name" value="GUANYLATE CYCLASE"/>
    <property type="match status" value="1"/>
</dbReference>
<feature type="transmembrane region" description="Helical" evidence="9">
    <location>
        <begin position="670"/>
        <end position="688"/>
    </location>
</feature>
<evidence type="ECO:0000313" key="11">
    <source>
        <dbReference type="EMBL" id="KDO30359.1"/>
    </source>
</evidence>
<dbReference type="CDD" id="cd07302">
    <property type="entry name" value="CHD"/>
    <property type="match status" value="2"/>
</dbReference>
<dbReference type="SMART" id="SM00044">
    <property type="entry name" value="CYCc"/>
    <property type="match status" value="2"/>
</dbReference>
<comment type="similarity">
    <text evidence="7">Belongs to the adenylyl cyclase class-4/guanylyl cyclase family.</text>
</comment>
<accession>A0A067CHZ5</accession>
<dbReference type="GeneID" id="24127479"/>
<keyword evidence="4 9" id="KW-1133">Transmembrane helix</keyword>